<keyword evidence="2" id="KW-1185">Reference proteome</keyword>
<protein>
    <submittedName>
        <fullName evidence="1">Glycosyltransferase family 9 protein</fullName>
    </submittedName>
</protein>
<dbReference type="Proteomes" id="UP000308886">
    <property type="component" value="Unassembled WGS sequence"/>
</dbReference>
<dbReference type="EMBL" id="SRZC01000009">
    <property type="protein sequence ID" value="TGX82437.1"/>
    <property type="molecule type" value="Genomic_DNA"/>
</dbReference>
<accession>A0AC61QQY4</accession>
<reference evidence="1" key="1">
    <citation type="submission" date="2019-04" db="EMBL/GenBank/DDBJ databases">
        <title>Microbes associate with the intestines of laboratory mice.</title>
        <authorList>
            <person name="Navarre W."/>
            <person name="Wong E."/>
            <person name="Huang K."/>
            <person name="Tropini C."/>
            <person name="Ng K."/>
            <person name="Yu B."/>
        </authorList>
    </citation>
    <scope>NUCLEOTIDE SEQUENCE</scope>
    <source>
        <strain evidence="1">NM73_A23</strain>
    </source>
</reference>
<evidence type="ECO:0000313" key="2">
    <source>
        <dbReference type="Proteomes" id="UP000308886"/>
    </source>
</evidence>
<name>A0AC61QQY4_9BACT</name>
<comment type="caution">
    <text evidence="1">The sequence shown here is derived from an EMBL/GenBank/DDBJ whole genome shotgun (WGS) entry which is preliminary data.</text>
</comment>
<gene>
    <name evidence="1" type="ORF">E5358_06600</name>
</gene>
<sequence>MKLLCIRFSAIGDVAMTVPVVKALAMAHPDIHIIMVSRPFAKAFYEGLAPNVEFVGMNLKDSRYKGIGGLRHVYHDLRALKPDMVADLHDVLRTKYARLRFRMAGIPVSYIDKNRAARKEITRREDKILMQQATSFEKYKAVFSRLGLDFEIPKEAPLSPKEPPVGIPEKAVGIAPFAAHDGKIYPVDKMETVIRLLKRQHPDLSIYLFGGGPRDKAQFSTWQSMYDNVLYAGEFCRDMGDELAVMKRMKCMVTMDSGNMHLASLVGTPVVSIWGATHPFTGFMGWGQSKDDIVQAELPCRPCSIYGNKPCLRGDYACLNSIKPEEIVGKVGKYL</sequence>
<proteinExistence type="predicted"/>
<organism evidence="1 2">
    <name type="scientific">Palleniella muris</name>
    <dbReference type="NCBI Taxonomy" id="3038145"/>
    <lineage>
        <taxon>Bacteria</taxon>
        <taxon>Pseudomonadati</taxon>
        <taxon>Bacteroidota</taxon>
        <taxon>Bacteroidia</taxon>
        <taxon>Bacteroidales</taxon>
        <taxon>Prevotellaceae</taxon>
        <taxon>Palleniella</taxon>
    </lineage>
</organism>
<evidence type="ECO:0000313" key="1">
    <source>
        <dbReference type="EMBL" id="TGX82437.1"/>
    </source>
</evidence>